<dbReference type="GO" id="GO:0004061">
    <property type="term" value="F:arylformamidase activity"/>
    <property type="evidence" value="ECO:0007669"/>
    <property type="project" value="InterPro"/>
</dbReference>
<dbReference type="OrthoDB" id="9814192at2"/>
<dbReference type="Gene3D" id="3.50.30.50">
    <property type="entry name" value="Putative cyclase"/>
    <property type="match status" value="1"/>
</dbReference>
<dbReference type="SUPFAM" id="SSF102198">
    <property type="entry name" value="Putative cyclase"/>
    <property type="match status" value="1"/>
</dbReference>
<evidence type="ECO:0000313" key="2">
    <source>
        <dbReference type="Proteomes" id="UP000435357"/>
    </source>
</evidence>
<dbReference type="AlphaFoldDB" id="A0A6N6M3M2"/>
<comment type="caution">
    <text evidence="1">The sequence shown here is derived from an EMBL/GenBank/DDBJ whole genome shotgun (WGS) entry which is preliminary data.</text>
</comment>
<dbReference type="InterPro" id="IPR007325">
    <property type="entry name" value="KFase/CYL"/>
</dbReference>
<keyword evidence="2" id="KW-1185">Reference proteome</keyword>
<sequence>MEFSLKINDKRYIADLDNPIDISIPISADGPRAWYVDPPKIEPVKADGFVGAVAQGGSVNFNNIFFNPHGHGTHTECVGHIDKTVYSINDHLKNFFFAAQLITVEPKQNGDDLIIEKDLLEGEIEKGIKALVVRTKPNSTEKTHKTHSNTNPPYFSKEAMEYIVENKIDHLLVDQPSVDRESDGGVLKGHHTFWQHPNNTRFHATITEMIFAPDSISDGLYFLNLMVSAFKNDAVPSKPILYKLRVE</sequence>
<dbReference type="InterPro" id="IPR037175">
    <property type="entry name" value="KFase_sf"/>
</dbReference>
<accession>A0A6N6M3M2</accession>
<name>A0A6N6M3M2_9FLAO</name>
<dbReference type="EMBL" id="WACR01000007">
    <property type="protein sequence ID" value="KAB1063745.1"/>
    <property type="molecule type" value="Genomic_DNA"/>
</dbReference>
<dbReference type="GO" id="GO:0019441">
    <property type="term" value="P:L-tryptophan catabolic process to kynurenine"/>
    <property type="evidence" value="ECO:0007669"/>
    <property type="project" value="InterPro"/>
</dbReference>
<evidence type="ECO:0000313" key="1">
    <source>
        <dbReference type="EMBL" id="KAB1063745.1"/>
    </source>
</evidence>
<proteinExistence type="predicted"/>
<dbReference type="Proteomes" id="UP000435357">
    <property type="component" value="Unassembled WGS sequence"/>
</dbReference>
<reference evidence="1 2" key="1">
    <citation type="submission" date="2019-09" db="EMBL/GenBank/DDBJ databases">
        <title>Genomes of Cryomorphaceae.</title>
        <authorList>
            <person name="Bowman J.P."/>
        </authorList>
    </citation>
    <scope>NUCLEOTIDE SEQUENCE [LARGE SCALE GENOMIC DNA]</scope>
    <source>
        <strain evidence="1 2">KCTC 52047</strain>
    </source>
</reference>
<dbReference type="Pfam" id="PF04199">
    <property type="entry name" value="Cyclase"/>
    <property type="match status" value="1"/>
</dbReference>
<protein>
    <submittedName>
        <fullName evidence="1">Cyclase family protein</fullName>
    </submittedName>
</protein>
<organism evidence="1 2">
    <name type="scientific">Salibacter halophilus</name>
    <dbReference type="NCBI Taxonomy" id="1803916"/>
    <lineage>
        <taxon>Bacteria</taxon>
        <taxon>Pseudomonadati</taxon>
        <taxon>Bacteroidota</taxon>
        <taxon>Flavobacteriia</taxon>
        <taxon>Flavobacteriales</taxon>
        <taxon>Salibacteraceae</taxon>
        <taxon>Salibacter</taxon>
    </lineage>
</organism>
<dbReference type="RefSeq" id="WP_151168503.1">
    <property type="nucleotide sequence ID" value="NZ_WACR01000007.1"/>
</dbReference>
<gene>
    <name evidence="1" type="ORF">F3059_09260</name>
</gene>